<accession>A0A7S3PQZ2</accession>
<name>A0A7S3PQZ2_9STRA</name>
<protein>
    <submittedName>
        <fullName evidence="2">Uncharacterized protein</fullName>
    </submittedName>
</protein>
<feature type="compositionally biased region" description="Basic and acidic residues" evidence="1">
    <location>
        <begin position="272"/>
        <end position="284"/>
    </location>
</feature>
<organism evidence="2">
    <name type="scientific">Aplanochytrium stocchinoi</name>
    <dbReference type="NCBI Taxonomy" id="215587"/>
    <lineage>
        <taxon>Eukaryota</taxon>
        <taxon>Sar</taxon>
        <taxon>Stramenopiles</taxon>
        <taxon>Bigyra</taxon>
        <taxon>Labyrinthulomycetes</taxon>
        <taxon>Thraustochytrida</taxon>
        <taxon>Thraustochytriidae</taxon>
        <taxon>Aplanochytrium</taxon>
    </lineage>
</organism>
<dbReference type="AlphaFoldDB" id="A0A7S3PQZ2"/>
<gene>
    <name evidence="2" type="ORF">ASTO00021_LOCUS17706</name>
</gene>
<evidence type="ECO:0000256" key="1">
    <source>
        <dbReference type="SAM" id="MobiDB-lite"/>
    </source>
</evidence>
<evidence type="ECO:0000313" key="2">
    <source>
        <dbReference type="EMBL" id="CAE0447743.1"/>
    </source>
</evidence>
<feature type="region of interest" description="Disordered" evidence="1">
    <location>
        <begin position="262"/>
        <end position="297"/>
    </location>
</feature>
<proteinExistence type="predicted"/>
<feature type="compositionally biased region" description="Polar residues" evidence="1">
    <location>
        <begin position="287"/>
        <end position="297"/>
    </location>
</feature>
<reference evidence="2" key="1">
    <citation type="submission" date="2021-01" db="EMBL/GenBank/DDBJ databases">
        <authorList>
            <person name="Corre E."/>
            <person name="Pelletier E."/>
            <person name="Niang G."/>
            <person name="Scheremetjew M."/>
            <person name="Finn R."/>
            <person name="Kale V."/>
            <person name="Holt S."/>
            <person name="Cochrane G."/>
            <person name="Meng A."/>
            <person name="Brown T."/>
            <person name="Cohen L."/>
        </authorList>
    </citation>
    <scope>NUCLEOTIDE SEQUENCE</scope>
    <source>
        <strain evidence="2">GSBS06</strain>
    </source>
</reference>
<sequence>MQRGRFNSFEDLSFEEPVLIPSHPGYKSLKRRRLETPPPSITIFDPNDDDVPYHDSAVGILDNRYQAANRNETPSSPGSSLMIQNSNSLKIQNATSPVSAILQRLENPERYQAADPSWSKSTGNPEKLLASEFFGATKNKYKSRITKFVRAAQVSIASESGKARGESNKLRGASVSSEKDLKTHFSFKQDAVNAIGDVIDVFTDALISTSIQRAMNRQRDIYSSDERENTLLGAEDIQNSLKSLGVESQVIEALKERTKTHTAMLNKNKQKLSTEKENEKKSDDEVNISSNADSEID</sequence>
<dbReference type="EMBL" id="HBIN01023016">
    <property type="protein sequence ID" value="CAE0447743.1"/>
    <property type="molecule type" value="Transcribed_RNA"/>
</dbReference>